<dbReference type="Proteomes" id="UP000578697">
    <property type="component" value="Unassembled WGS sequence"/>
</dbReference>
<evidence type="ECO:0000313" key="13">
    <source>
        <dbReference type="Proteomes" id="UP000593591"/>
    </source>
</evidence>
<dbReference type="InterPro" id="IPR053967">
    <property type="entry name" value="LlgE_F_G-like_D1"/>
</dbReference>
<evidence type="ECO:0000313" key="10">
    <source>
        <dbReference type="EMBL" id="MBB5218218.1"/>
    </source>
</evidence>
<feature type="domain" description="Flagellar hook protein FlgE/F/G-like D1" evidence="9">
    <location>
        <begin position="95"/>
        <end position="142"/>
    </location>
</feature>
<evidence type="ECO:0000256" key="3">
    <source>
        <dbReference type="ARBA" id="ARBA00019015"/>
    </source>
</evidence>
<sequence>MMRSLYAGVSGLQNHQTRMDVIGNNISNVNTYGFKKGRVSFQDMISQQIGGASKPQEELGGVNPKEVGLGMSVATIDTIFTQGNLQSTGNTTDIAISGNGFFVLKNGDETFYTRAGVFGVDSNGTLVNPGNGLRVQGWMAQNVNGQQVVRTSATPTDLVIPVGQKDPPHATENVHYFCNLDKNMPEIPENPTDEQIENGTWPTTVKIYDSFGNEHIMAMNFRKVPGNPNQWTVTVDVDPNGEFNTNTRIGMGTTDGVENTYTLNFDNTGKLVSVMDSAGNVSNEQGEIILQTSFEVADANPDADGNPYRQTFNLNLGTIGSMENTVTQSASKSTTKANFQDGYKLGYLDTFRIDNSGIITGVYSNGSTRTIGQIAMASFTNQGGLEKKGDNTYVESINSGMANIGESGTAGKGSMISGTLEMSNVDLSEQLTDMIVTQRGFESNAKTIQTGDSMLETIINLKR</sequence>
<evidence type="ECO:0000256" key="1">
    <source>
        <dbReference type="ARBA" id="ARBA00004117"/>
    </source>
</evidence>
<feature type="domain" description="Flagellar hook protein FlgE D2" evidence="8">
    <location>
        <begin position="179"/>
        <end position="343"/>
    </location>
</feature>
<dbReference type="PANTHER" id="PTHR30435">
    <property type="entry name" value="FLAGELLAR PROTEIN"/>
    <property type="match status" value="1"/>
</dbReference>
<dbReference type="GO" id="GO:0005829">
    <property type="term" value="C:cytosol"/>
    <property type="evidence" value="ECO:0007669"/>
    <property type="project" value="TreeGrafter"/>
</dbReference>
<keyword evidence="10" id="KW-0282">Flagellum</keyword>
<evidence type="ECO:0000259" key="8">
    <source>
        <dbReference type="Pfam" id="PF07559"/>
    </source>
</evidence>
<evidence type="ECO:0000256" key="2">
    <source>
        <dbReference type="ARBA" id="ARBA00009677"/>
    </source>
</evidence>
<comment type="similarity">
    <text evidence="2 5">Belongs to the flagella basal body rod proteins family.</text>
</comment>
<dbReference type="Pfam" id="PF07559">
    <property type="entry name" value="FlgE_D2"/>
    <property type="match status" value="1"/>
</dbReference>
<dbReference type="InterPro" id="IPR019776">
    <property type="entry name" value="Flagellar_basal_body_rod_CS"/>
</dbReference>
<dbReference type="SUPFAM" id="SSF117143">
    <property type="entry name" value="Flagellar hook protein flgE"/>
    <property type="match status" value="1"/>
</dbReference>
<dbReference type="InterPro" id="IPR010930">
    <property type="entry name" value="Flg_bb/hook_C_dom"/>
</dbReference>
<comment type="function">
    <text evidence="5">A flexible structure which links the flagellar filament to the drive apparatus in the basal body.</text>
</comment>
<dbReference type="GO" id="GO:0071978">
    <property type="term" value="P:bacterial-type flagellum-dependent swarming motility"/>
    <property type="evidence" value="ECO:0007669"/>
    <property type="project" value="TreeGrafter"/>
</dbReference>
<evidence type="ECO:0000259" key="7">
    <source>
        <dbReference type="Pfam" id="PF06429"/>
    </source>
</evidence>
<dbReference type="InterPro" id="IPR011491">
    <property type="entry name" value="FlgE_D2"/>
</dbReference>
<dbReference type="PANTHER" id="PTHR30435:SF1">
    <property type="entry name" value="FLAGELLAR HOOK PROTEIN FLGE"/>
    <property type="match status" value="1"/>
</dbReference>
<reference evidence="10 12" key="2">
    <citation type="submission" date="2020-08" db="EMBL/GenBank/DDBJ databases">
        <title>Genomic Encyclopedia of Type Strains, Phase IV (KMG-IV): sequencing the most valuable type-strain genomes for metagenomic binning, comparative biology and taxonomic classification.</title>
        <authorList>
            <person name="Goeker M."/>
        </authorList>
    </citation>
    <scope>NUCLEOTIDE SEQUENCE [LARGE SCALE GENOMIC DNA]</scope>
    <source>
        <strain evidence="10 12">DSM 103679</strain>
    </source>
</reference>
<evidence type="ECO:0000256" key="4">
    <source>
        <dbReference type="ARBA" id="ARBA00023143"/>
    </source>
</evidence>
<evidence type="ECO:0000256" key="5">
    <source>
        <dbReference type="RuleBase" id="RU362116"/>
    </source>
</evidence>
<feature type="domain" description="Flagellar basal body rod protein N-terminal" evidence="6">
    <location>
        <begin position="5"/>
        <end position="35"/>
    </location>
</feature>
<dbReference type="AlphaFoldDB" id="A0A840SDF3"/>
<name>A0A840SDF3_9SPIR</name>
<keyword evidence="10" id="KW-0969">Cilium</keyword>
<comment type="subcellular location">
    <subcellularLocation>
        <location evidence="1 5">Bacterial flagellum basal body</location>
    </subcellularLocation>
</comment>
<evidence type="ECO:0000259" key="6">
    <source>
        <dbReference type="Pfam" id="PF00460"/>
    </source>
</evidence>
<accession>A0A840SDF3</accession>
<dbReference type="KEGG" id="trc:DYE49_06260"/>
<dbReference type="PROSITE" id="PS00588">
    <property type="entry name" value="FLAGELLA_BB_ROD"/>
    <property type="match status" value="1"/>
</dbReference>
<dbReference type="InterPro" id="IPR020013">
    <property type="entry name" value="Flagellar_FlgE/F/G"/>
</dbReference>
<proteinExistence type="inferred from homology"/>
<protein>
    <recommendedName>
        <fullName evidence="3 5">Flagellar hook protein FlgE</fullName>
    </recommendedName>
</protein>
<organism evidence="10 12">
    <name type="scientific">Treponema rectale</name>
    <dbReference type="NCBI Taxonomy" id="744512"/>
    <lineage>
        <taxon>Bacteria</taxon>
        <taxon>Pseudomonadati</taxon>
        <taxon>Spirochaetota</taxon>
        <taxon>Spirochaetia</taxon>
        <taxon>Spirochaetales</taxon>
        <taxon>Treponemataceae</taxon>
        <taxon>Treponema</taxon>
    </lineage>
</organism>
<dbReference type="InterPro" id="IPR037925">
    <property type="entry name" value="FlgE/F/G-like"/>
</dbReference>
<reference evidence="11 13" key="1">
    <citation type="submission" date="2018-08" db="EMBL/GenBank/DDBJ databases">
        <title>The first complete genome of Treponema rectale (CHPAT), a commensal spirochete of the bovine rectum.</title>
        <authorList>
            <person name="Staton G.J."/>
            <person name="Clegg S.R."/>
            <person name="Carter S.D."/>
            <person name="Radford A.D."/>
            <person name="Darby A."/>
            <person name="Hall N."/>
            <person name="Birtles R.J."/>
            <person name="Evans N.J."/>
        </authorList>
    </citation>
    <scope>NUCLEOTIDE SEQUENCE [LARGE SCALE GENOMIC DNA]</scope>
    <source>
        <strain evidence="11 13">CHPA</strain>
    </source>
</reference>
<evidence type="ECO:0000259" key="9">
    <source>
        <dbReference type="Pfam" id="PF22692"/>
    </source>
</evidence>
<dbReference type="InterPro" id="IPR001444">
    <property type="entry name" value="Flag_bb_rod_N"/>
</dbReference>
<keyword evidence="10" id="KW-0966">Cell projection</keyword>
<keyword evidence="4 5" id="KW-0975">Bacterial flagellum</keyword>
<dbReference type="InterPro" id="IPR037058">
    <property type="entry name" value="Falgellar_hook_FlgE_sf"/>
</dbReference>
<dbReference type="RefSeq" id="WP_184651643.1">
    <property type="nucleotide sequence ID" value="NZ_JACHFR010000001.1"/>
</dbReference>
<feature type="domain" description="Flagellar basal-body/hook protein C-terminal" evidence="7">
    <location>
        <begin position="417"/>
        <end position="461"/>
    </location>
</feature>
<dbReference type="EMBL" id="JACHFR010000001">
    <property type="protein sequence ID" value="MBB5218218.1"/>
    <property type="molecule type" value="Genomic_DNA"/>
</dbReference>
<dbReference type="GO" id="GO:0009425">
    <property type="term" value="C:bacterial-type flagellum basal body"/>
    <property type="evidence" value="ECO:0007669"/>
    <property type="project" value="UniProtKB-SubCell"/>
</dbReference>
<keyword evidence="12" id="KW-1185">Reference proteome</keyword>
<dbReference type="NCBIfam" id="NF004241">
    <property type="entry name" value="PRK05682.1-5"/>
    <property type="match status" value="1"/>
</dbReference>
<evidence type="ECO:0000313" key="12">
    <source>
        <dbReference type="Proteomes" id="UP000578697"/>
    </source>
</evidence>
<dbReference type="GO" id="GO:0009424">
    <property type="term" value="C:bacterial-type flagellum hook"/>
    <property type="evidence" value="ECO:0007669"/>
    <property type="project" value="TreeGrafter"/>
</dbReference>
<dbReference type="Proteomes" id="UP000593591">
    <property type="component" value="Chromosome"/>
</dbReference>
<evidence type="ECO:0000313" key="11">
    <source>
        <dbReference type="EMBL" id="QOS40078.1"/>
    </source>
</evidence>
<dbReference type="EMBL" id="CP031517">
    <property type="protein sequence ID" value="QOS40078.1"/>
    <property type="molecule type" value="Genomic_DNA"/>
</dbReference>
<dbReference type="Pfam" id="PF06429">
    <property type="entry name" value="Flg_bbr_C"/>
    <property type="match status" value="1"/>
</dbReference>
<dbReference type="Pfam" id="PF00460">
    <property type="entry name" value="Flg_bb_rod"/>
    <property type="match status" value="1"/>
</dbReference>
<dbReference type="NCBIfam" id="TIGR03506">
    <property type="entry name" value="FlgEFG_subfam"/>
    <property type="match status" value="1"/>
</dbReference>
<dbReference type="Gene3D" id="2.60.98.20">
    <property type="entry name" value="Flagellar hook protein FlgE"/>
    <property type="match status" value="1"/>
</dbReference>
<dbReference type="Pfam" id="PF22692">
    <property type="entry name" value="LlgE_F_G_D1"/>
    <property type="match status" value="1"/>
</dbReference>
<gene>
    <name evidence="11" type="ORF">DYE49_06260</name>
    <name evidence="10" type="ORF">HNP77_000562</name>
</gene>